<evidence type="ECO:0000313" key="2">
    <source>
        <dbReference type="Proteomes" id="UP000095282"/>
    </source>
</evidence>
<keyword evidence="2" id="KW-1185">Reference proteome</keyword>
<dbReference type="WBParaSite" id="Csp11.Scaffold629.g9007.t1">
    <property type="protein sequence ID" value="Csp11.Scaffold629.g9007.t1"/>
    <property type="gene ID" value="Csp11.Scaffold629.g9007"/>
</dbReference>
<sequence length="171" mass="20098">MFLQIKRGPSERKKANFDVTHFLPIMQEFKKMHYRPPKKEPKKSSKKYVPGNRIGNVVPDEEQTPCTSSDRPPININFESYQFGLHEDDDYKEHDKQMKNIKLENICSTDSKRFNLKRVKKEVDEEVETEEEEPGMSSPKPLSSELNRKIVKLEQIEAREDIVCDSRDVQE</sequence>
<dbReference type="AlphaFoldDB" id="A0A1I7UG77"/>
<proteinExistence type="predicted"/>
<feature type="region of interest" description="Disordered" evidence="1">
    <location>
        <begin position="33"/>
        <end position="75"/>
    </location>
</feature>
<evidence type="ECO:0000313" key="3">
    <source>
        <dbReference type="WBParaSite" id="Csp11.Scaffold629.g9007.t1"/>
    </source>
</evidence>
<name>A0A1I7UG77_9PELO</name>
<feature type="compositionally biased region" description="Acidic residues" evidence="1">
    <location>
        <begin position="124"/>
        <end position="134"/>
    </location>
</feature>
<reference evidence="3" key="1">
    <citation type="submission" date="2016-11" db="UniProtKB">
        <authorList>
            <consortium name="WormBaseParasite"/>
        </authorList>
    </citation>
    <scope>IDENTIFICATION</scope>
</reference>
<evidence type="ECO:0000256" key="1">
    <source>
        <dbReference type="SAM" id="MobiDB-lite"/>
    </source>
</evidence>
<organism evidence="2 3">
    <name type="scientific">Caenorhabditis tropicalis</name>
    <dbReference type="NCBI Taxonomy" id="1561998"/>
    <lineage>
        <taxon>Eukaryota</taxon>
        <taxon>Metazoa</taxon>
        <taxon>Ecdysozoa</taxon>
        <taxon>Nematoda</taxon>
        <taxon>Chromadorea</taxon>
        <taxon>Rhabditida</taxon>
        <taxon>Rhabditina</taxon>
        <taxon>Rhabditomorpha</taxon>
        <taxon>Rhabditoidea</taxon>
        <taxon>Rhabditidae</taxon>
        <taxon>Peloderinae</taxon>
        <taxon>Caenorhabditis</taxon>
    </lineage>
</organism>
<feature type="region of interest" description="Disordered" evidence="1">
    <location>
        <begin position="122"/>
        <end position="146"/>
    </location>
</feature>
<protein>
    <submittedName>
        <fullName evidence="3">Transcription initiation factor TFIID subunit 1</fullName>
    </submittedName>
</protein>
<dbReference type="Proteomes" id="UP000095282">
    <property type="component" value="Unplaced"/>
</dbReference>
<accession>A0A1I7UG77</accession>